<dbReference type="InterPro" id="IPR013549">
    <property type="entry name" value="DUF1731"/>
</dbReference>
<dbReference type="InterPro" id="IPR001509">
    <property type="entry name" value="Epimerase_deHydtase"/>
</dbReference>
<reference evidence="4 5" key="1">
    <citation type="submission" date="2016-10" db="EMBL/GenBank/DDBJ databases">
        <authorList>
            <person name="de Groot N.N."/>
        </authorList>
    </citation>
    <scope>NUCLEOTIDE SEQUENCE [LARGE SCALE GENOMIC DNA]</scope>
    <source>
        <strain evidence="4 5">CGMCC 1.12333</strain>
    </source>
</reference>
<name>A0A1I7FD20_9FLAO</name>
<dbReference type="RefSeq" id="WP_093023310.1">
    <property type="nucleotide sequence ID" value="NZ_FPBK01000001.1"/>
</dbReference>
<evidence type="ECO:0000313" key="5">
    <source>
        <dbReference type="Proteomes" id="UP000199138"/>
    </source>
</evidence>
<evidence type="ECO:0000259" key="3">
    <source>
        <dbReference type="Pfam" id="PF08338"/>
    </source>
</evidence>
<dbReference type="Gene3D" id="3.40.50.720">
    <property type="entry name" value="NAD(P)-binding Rossmann-like Domain"/>
    <property type="match status" value="1"/>
</dbReference>
<evidence type="ECO:0000256" key="1">
    <source>
        <dbReference type="ARBA" id="ARBA00009353"/>
    </source>
</evidence>
<dbReference type="Pfam" id="PF08338">
    <property type="entry name" value="DUF1731"/>
    <property type="match status" value="1"/>
</dbReference>
<keyword evidence="5" id="KW-1185">Reference proteome</keyword>
<dbReference type="AlphaFoldDB" id="A0A1I7FD20"/>
<protein>
    <recommendedName>
        <fullName evidence="6">TIGR01777 family protein</fullName>
    </recommendedName>
</protein>
<evidence type="ECO:0000313" key="4">
    <source>
        <dbReference type="EMBL" id="SFU34100.1"/>
    </source>
</evidence>
<dbReference type="Proteomes" id="UP000199138">
    <property type="component" value="Unassembled WGS sequence"/>
</dbReference>
<dbReference type="EMBL" id="FPBK01000001">
    <property type="protein sequence ID" value="SFU34100.1"/>
    <property type="molecule type" value="Genomic_DNA"/>
</dbReference>
<dbReference type="STRING" id="1224947.SAMN05216480_101871"/>
<dbReference type="OrthoDB" id="9801773at2"/>
<evidence type="ECO:0008006" key="6">
    <source>
        <dbReference type="Google" id="ProtNLM"/>
    </source>
</evidence>
<dbReference type="InterPro" id="IPR036291">
    <property type="entry name" value="NAD(P)-bd_dom_sf"/>
</dbReference>
<comment type="similarity">
    <text evidence="1">Belongs to the NAD(P)-dependent epimerase/dehydratase family. SDR39U1 subfamily.</text>
</comment>
<dbReference type="PANTHER" id="PTHR11092:SF0">
    <property type="entry name" value="EPIMERASE FAMILY PROTEIN SDR39U1"/>
    <property type="match status" value="1"/>
</dbReference>
<proteinExistence type="inferred from homology"/>
<dbReference type="SUPFAM" id="SSF51735">
    <property type="entry name" value="NAD(P)-binding Rossmann-fold domains"/>
    <property type="match status" value="1"/>
</dbReference>
<organism evidence="4 5">
    <name type="scientific">Pustulibacterium marinum</name>
    <dbReference type="NCBI Taxonomy" id="1224947"/>
    <lineage>
        <taxon>Bacteria</taxon>
        <taxon>Pseudomonadati</taxon>
        <taxon>Bacteroidota</taxon>
        <taxon>Flavobacteriia</taxon>
        <taxon>Flavobacteriales</taxon>
        <taxon>Flavobacteriaceae</taxon>
        <taxon>Pustulibacterium</taxon>
    </lineage>
</organism>
<dbReference type="PANTHER" id="PTHR11092">
    <property type="entry name" value="SUGAR NUCLEOTIDE EPIMERASE RELATED"/>
    <property type="match status" value="1"/>
</dbReference>
<dbReference type="InterPro" id="IPR010099">
    <property type="entry name" value="SDR39U1"/>
</dbReference>
<feature type="domain" description="NAD-dependent epimerase/dehydratase" evidence="2">
    <location>
        <begin position="3"/>
        <end position="126"/>
    </location>
</feature>
<dbReference type="Pfam" id="PF01370">
    <property type="entry name" value="Epimerase"/>
    <property type="match status" value="1"/>
</dbReference>
<feature type="domain" description="DUF1731" evidence="3">
    <location>
        <begin position="254"/>
        <end position="300"/>
    </location>
</feature>
<accession>A0A1I7FD20</accession>
<evidence type="ECO:0000259" key="2">
    <source>
        <dbReference type="Pfam" id="PF01370"/>
    </source>
</evidence>
<gene>
    <name evidence="4" type="ORF">SAMN05216480_101871</name>
</gene>
<dbReference type="NCBIfam" id="TIGR01777">
    <property type="entry name" value="yfcH"/>
    <property type="match status" value="1"/>
</dbReference>
<sequence>MKILITGATGLIGKEVVKACRNKNIAINYLTTSREKIEDKEGVKGFFWNPNAGVIDSNCFSNVTTIIHLAGASIAKRWTPSYKQKIVESRTLSTSLLFNSLKKLSNHSVKHVIAASAIGVYPTSLTAYYNENDNEIDDSFLGEVVEKWEKSVDNFEMLGIPVTKIRTGLVLTSKGGMLEPLVKTVKYYMGAPLASGKQWQSWIHLEDMVNIYLHVMEHKCFGVFNAVAPNPVTNEKMTKEIGVIMDKPVWPFHVPKFMLKLVLGEMSYLLYASQRVDSKKIEAQDFTFKYPQLKPALKNLLIHKSIF</sequence>